<dbReference type="EMBL" id="JASSVS010000008">
    <property type="protein sequence ID" value="MDL0432552.1"/>
    <property type="molecule type" value="Genomic_DNA"/>
</dbReference>
<dbReference type="InterPro" id="IPR007384">
    <property type="entry name" value="UCP006257"/>
</dbReference>
<dbReference type="InterPro" id="IPR036814">
    <property type="entry name" value="YqcC-like_sf"/>
</dbReference>
<evidence type="ECO:0000313" key="2">
    <source>
        <dbReference type="EMBL" id="MDL0432552.1"/>
    </source>
</evidence>
<dbReference type="PANTHER" id="PTHR39586:SF1">
    <property type="entry name" value="CYTOPLASMIC PROTEIN"/>
    <property type="match status" value="1"/>
</dbReference>
<sequence length="112" mass="12928">MARRSDHTARVADSLLQIEIELRRIDAWETDPPPDEALQSTKPFAVDTLEFTQWLQFVFVSRMKVLIENEHPLPEVSGMAPMAEEHFRGRTESGHRLIRELAEMDRLLSAQS</sequence>
<keyword evidence="3" id="KW-1185">Reference proteome</keyword>
<dbReference type="Gene3D" id="1.20.1440.40">
    <property type="entry name" value="YqcC-like"/>
    <property type="match status" value="1"/>
</dbReference>
<dbReference type="PIRSF" id="PIRSF006257">
    <property type="entry name" value="UCP006257"/>
    <property type="match status" value="1"/>
</dbReference>
<reference evidence="2 3" key="1">
    <citation type="submission" date="2023-06" db="EMBL/GenBank/DDBJ databases">
        <title>Marinobacter azerbaijanicus a moderately halophilic, isolated from Urmia Lake in Azerbaijan region of Iran.</title>
        <authorList>
            <person name="Sanchez-Porro C."/>
            <person name="Aghdam E.M."/>
            <person name="Saheb S.M."/>
            <person name="Tarhriz V."/>
            <person name="Kazemi E."/>
            <person name="Ammozegar M.A."/>
            <person name="Ventosa A."/>
            <person name="Hejazi M.S."/>
        </authorList>
    </citation>
    <scope>NUCLEOTIDE SEQUENCE [LARGE SCALE GENOMIC DNA]</scope>
    <source>
        <strain evidence="2 3">TBZ242</strain>
    </source>
</reference>
<dbReference type="RefSeq" id="WP_285391760.1">
    <property type="nucleotide sequence ID" value="NZ_JASSVS010000008.1"/>
</dbReference>
<accession>A0ABT7IFM1</accession>
<gene>
    <name evidence="2" type="ORF">QPM17_15510</name>
</gene>
<dbReference type="Proteomes" id="UP001227964">
    <property type="component" value="Unassembled WGS sequence"/>
</dbReference>
<comment type="caution">
    <text evidence="2">The sequence shown here is derived from an EMBL/GenBank/DDBJ whole genome shotgun (WGS) entry which is preliminary data.</text>
</comment>
<evidence type="ECO:0000259" key="1">
    <source>
        <dbReference type="Pfam" id="PF04287"/>
    </source>
</evidence>
<dbReference type="SUPFAM" id="SSF158452">
    <property type="entry name" value="YqcC-like"/>
    <property type="match status" value="1"/>
</dbReference>
<feature type="domain" description="YqcC-like" evidence="1">
    <location>
        <begin position="11"/>
        <end position="107"/>
    </location>
</feature>
<name>A0ABT7IFM1_9GAMM</name>
<organism evidence="2 3">
    <name type="scientific">Marinobacter azerbaijanicus</name>
    <dbReference type="NCBI Taxonomy" id="3050455"/>
    <lineage>
        <taxon>Bacteria</taxon>
        <taxon>Pseudomonadati</taxon>
        <taxon>Pseudomonadota</taxon>
        <taxon>Gammaproteobacteria</taxon>
        <taxon>Pseudomonadales</taxon>
        <taxon>Marinobacteraceae</taxon>
        <taxon>Marinobacter</taxon>
    </lineage>
</organism>
<protein>
    <submittedName>
        <fullName evidence="2">YqcC family protein</fullName>
    </submittedName>
</protein>
<proteinExistence type="predicted"/>
<dbReference type="InterPro" id="IPR023376">
    <property type="entry name" value="YqcC-like_dom"/>
</dbReference>
<dbReference type="Pfam" id="PF04287">
    <property type="entry name" value="DUF446"/>
    <property type="match status" value="1"/>
</dbReference>
<dbReference type="PANTHER" id="PTHR39586">
    <property type="entry name" value="CYTOPLASMIC PROTEIN-RELATED"/>
    <property type="match status" value="1"/>
</dbReference>
<evidence type="ECO:0000313" key="3">
    <source>
        <dbReference type="Proteomes" id="UP001227964"/>
    </source>
</evidence>